<keyword evidence="2" id="KW-1185">Reference proteome</keyword>
<dbReference type="Proteomes" id="UP000204441">
    <property type="component" value="Genome"/>
</dbReference>
<dbReference type="SUPFAM" id="SSF109604">
    <property type="entry name" value="HD-domain/PDEase-like"/>
    <property type="match status" value="1"/>
</dbReference>
<reference evidence="2" key="1">
    <citation type="submission" date="2015-10" db="EMBL/GenBank/DDBJ databases">
        <authorList>
            <person name="Millard A."/>
        </authorList>
    </citation>
    <scope>NUCLEOTIDE SEQUENCE [LARGE SCALE GENOMIC DNA]</scope>
</reference>
<dbReference type="KEGG" id="vg:26799120"/>
<dbReference type="Gene3D" id="1.10.3210.10">
    <property type="entry name" value="Hypothetical protein af1432"/>
    <property type="match status" value="1"/>
</dbReference>
<dbReference type="GO" id="GO:0008893">
    <property type="term" value="F:guanosine-3',5'-bis(diphosphate) 3'-diphosphatase activity"/>
    <property type="evidence" value="ECO:0007669"/>
    <property type="project" value="TreeGrafter"/>
</dbReference>
<accession>A0A0S4KWW7</accession>
<dbReference type="EMBL" id="LN887844">
    <property type="protein sequence ID" value="CUR44355.1"/>
    <property type="molecule type" value="Genomic_DNA"/>
</dbReference>
<gene>
    <name evidence="1" type="ORF">VCM_00153</name>
</gene>
<dbReference type="PANTHER" id="PTHR46246">
    <property type="entry name" value="GUANOSINE-3',5'-BIS(DIPHOSPHATE) 3'-PYROPHOSPHOHYDROLASE MESH1"/>
    <property type="match status" value="1"/>
</dbReference>
<dbReference type="RefSeq" id="YP_009222734.1">
    <property type="nucleotide sequence ID" value="NC_029065.1"/>
</dbReference>
<dbReference type="InterPro" id="IPR052194">
    <property type="entry name" value="MESH1"/>
</dbReference>
<name>A0A0S4KWW7_9CAUD</name>
<protein>
    <submittedName>
        <fullName evidence="1">Uncharacterized protein</fullName>
    </submittedName>
</protein>
<organism evidence="1 2">
    <name type="scientific">Pseudomonas phage VCM</name>
    <dbReference type="NCBI Taxonomy" id="1729937"/>
    <lineage>
        <taxon>Viruses</taxon>
        <taxon>Duplodnaviria</taxon>
        <taxon>Heunggongvirae</taxon>
        <taxon>Uroviricota</taxon>
        <taxon>Caudoviricetes</taxon>
        <taxon>Vandenendeviridae</taxon>
        <taxon>Gorskivirinae</taxon>
        <taxon>Kremarvirus</taxon>
        <taxon>Kremarvirus VCM</taxon>
        <taxon>Otagovirus VCM</taxon>
    </lineage>
</organism>
<dbReference type="OrthoDB" id="27601at10239"/>
<proteinExistence type="predicted"/>
<sequence>MCMNELETRAMRFAIKAHGDQMYGDHPYSYHLSQVVDNVLIRKFGDPLLSTYVAVAWLHDVMEDCGVTFKELQDEFGLAIADSVQRLTKTKEMQYEHYLAGCIMSAIAREVKICDTMANLVESFRNNREKGMKKYPKQLAILTAGIWAGELLFNKGDE</sequence>
<dbReference type="GeneID" id="26799120"/>
<evidence type="ECO:0000313" key="1">
    <source>
        <dbReference type="EMBL" id="CUR44355.1"/>
    </source>
</evidence>
<dbReference type="PANTHER" id="PTHR46246:SF1">
    <property type="entry name" value="GUANOSINE-3',5'-BIS(DIPHOSPHATE) 3'-PYROPHOSPHOHYDROLASE MESH1"/>
    <property type="match status" value="1"/>
</dbReference>
<evidence type="ECO:0000313" key="2">
    <source>
        <dbReference type="Proteomes" id="UP000204441"/>
    </source>
</evidence>